<dbReference type="EMBL" id="CAFAAJ010000005">
    <property type="protein sequence ID" value="CAB4789803.1"/>
    <property type="molecule type" value="Genomic_DNA"/>
</dbReference>
<dbReference type="SUPFAM" id="SSF69635">
    <property type="entry name" value="Type III secretory system chaperone-like"/>
    <property type="match status" value="1"/>
</dbReference>
<dbReference type="AlphaFoldDB" id="A0A6J7NML1"/>
<evidence type="ECO:0000313" key="2">
    <source>
        <dbReference type="EMBL" id="CAB4789803.1"/>
    </source>
</evidence>
<accession>A0A6J7NML1</accession>
<dbReference type="InterPro" id="IPR021710">
    <property type="entry name" value="DUF3293"/>
</dbReference>
<organism evidence="3">
    <name type="scientific">freshwater metagenome</name>
    <dbReference type="NCBI Taxonomy" id="449393"/>
    <lineage>
        <taxon>unclassified sequences</taxon>
        <taxon>metagenomes</taxon>
        <taxon>ecological metagenomes</taxon>
    </lineage>
</organism>
<sequence length="558" mass="61215">MTQAVSTTRFEASIPYGEWEQVNRLKSAVGDDERRPIGRIHLSCDGTRRVWRASDSFCALQYVGGTDTGVYAVSLSPRISSFAWIAAVKDGETTLSETESEEGGRTIVLTGSGGTTTYDSLVGDPPPMETIFDRRVGVAEATVDIQDFRFLWSLIGLHRDRPAQRHPLPEEEIHSIPVMLMIHDGFVAAERLHDELGSVMSSTPAQTSGVPTRRQISHDNLKAALDGIEMLVAFGSQAVGIEGPFFVDIVMPEDEDSPVQFFGRDTAAVVMPRVSPALKARNHVEEVITDAFGSVSAERDEDGDYPLLRHRVPVYGRLVTTGDDVWLQVFTVLLSKVECTAELLKELNDLNQHLPYAPVFHVGSEDGPGQVVSKIDLLADTLDPEEVRASVKRIHKMALSITPTLAAVFGGQAVKDPAETRWSAYRETVIQAELVPDVLTALTGKDGVEPWPFPGPVYVITGWNPQGVSLGDEQHQRKNQEIAKHVVDRSGRYLVGVGHSADAAHVEPSIIAWQLTRSEALEIGRLANQDAIFEIDAEELHLLSCHGDRQESQPRRAS</sequence>
<proteinExistence type="predicted"/>
<protein>
    <submittedName>
        <fullName evidence="3">Unannotated protein</fullName>
    </submittedName>
</protein>
<dbReference type="Pfam" id="PF22551">
    <property type="entry name" value="TY-Chap1"/>
    <property type="match status" value="1"/>
</dbReference>
<gene>
    <name evidence="2" type="ORF">UFOPK3001_00133</name>
    <name evidence="3" type="ORF">UFOPK3954_01367</name>
</gene>
<dbReference type="EMBL" id="CAFBON010000138">
    <property type="protein sequence ID" value="CAB4994356.1"/>
    <property type="molecule type" value="Genomic_DNA"/>
</dbReference>
<reference evidence="3" key="1">
    <citation type="submission" date="2020-05" db="EMBL/GenBank/DDBJ databases">
        <authorList>
            <person name="Chiriac C."/>
            <person name="Salcher M."/>
            <person name="Ghai R."/>
            <person name="Kavagutti S V."/>
        </authorList>
    </citation>
    <scope>NUCLEOTIDE SEQUENCE</scope>
</reference>
<name>A0A6J7NML1_9ZZZZ</name>
<dbReference type="Pfam" id="PF11697">
    <property type="entry name" value="DUF3293"/>
    <property type="match status" value="1"/>
</dbReference>
<evidence type="ECO:0000259" key="1">
    <source>
        <dbReference type="Pfam" id="PF22551"/>
    </source>
</evidence>
<evidence type="ECO:0000313" key="3">
    <source>
        <dbReference type="EMBL" id="CAB4994356.1"/>
    </source>
</evidence>
<dbReference type="Gene3D" id="3.30.1460.10">
    <property type="match status" value="1"/>
</dbReference>
<feature type="domain" description="TY-Chap central" evidence="1">
    <location>
        <begin position="280"/>
        <end position="415"/>
    </location>
</feature>
<dbReference type="InterPro" id="IPR054343">
    <property type="entry name" value="TY-Chap_M"/>
</dbReference>